<gene>
    <name evidence="8" type="ORF">ACFQ39_08300</name>
</gene>
<dbReference type="InterPro" id="IPR029479">
    <property type="entry name" value="Nitroreductase"/>
</dbReference>
<comment type="similarity">
    <text evidence="2">Belongs to the nitroreductase family.</text>
</comment>
<dbReference type="RefSeq" id="WP_377177949.1">
    <property type="nucleotide sequence ID" value="NZ_JBHTMY010000003.1"/>
</dbReference>
<dbReference type="SUPFAM" id="SSF55469">
    <property type="entry name" value="FMN-dependent nitroreductase-like"/>
    <property type="match status" value="1"/>
</dbReference>
<evidence type="ECO:0000313" key="9">
    <source>
        <dbReference type="Proteomes" id="UP001597201"/>
    </source>
</evidence>
<organism evidence="8 9">
    <name type="scientific">Namhaeicola litoreus</name>
    <dbReference type="NCBI Taxonomy" id="1052145"/>
    <lineage>
        <taxon>Bacteria</taxon>
        <taxon>Pseudomonadati</taxon>
        <taxon>Bacteroidota</taxon>
        <taxon>Flavobacteriia</taxon>
        <taxon>Flavobacteriales</taxon>
        <taxon>Flavobacteriaceae</taxon>
        <taxon>Namhaeicola</taxon>
    </lineage>
</organism>
<name>A0ABW3Y197_9FLAO</name>
<comment type="caution">
    <text evidence="8">The sequence shown here is derived from an EMBL/GenBank/DDBJ whole genome shotgun (WGS) entry which is preliminary data.</text>
</comment>
<dbReference type="InterPro" id="IPR033878">
    <property type="entry name" value="NfsB-like"/>
</dbReference>
<evidence type="ECO:0000256" key="5">
    <source>
        <dbReference type="ARBA" id="ARBA00022857"/>
    </source>
</evidence>
<reference evidence="9" key="1">
    <citation type="journal article" date="2019" name="Int. J. Syst. Evol. Microbiol.">
        <title>The Global Catalogue of Microorganisms (GCM) 10K type strain sequencing project: providing services to taxonomists for standard genome sequencing and annotation.</title>
        <authorList>
            <consortium name="The Broad Institute Genomics Platform"/>
            <consortium name="The Broad Institute Genome Sequencing Center for Infectious Disease"/>
            <person name="Wu L."/>
            <person name="Ma J."/>
        </authorList>
    </citation>
    <scope>NUCLEOTIDE SEQUENCE [LARGE SCALE GENOMIC DNA]</scope>
    <source>
        <strain evidence="9">CCUG 61485</strain>
    </source>
</reference>
<evidence type="ECO:0000256" key="1">
    <source>
        <dbReference type="ARBA" id="ARBA00001917"/>
    </source>
</evidence>
<keyword evidence="9" id="KW-1185">Reference proteome</keyword>
<protein>
    <submittedName>
        <fullName evidence="8">NAD(P)H-dependent oxidoreductase</fullName>
    </submittedName>
</protein>
<accession>A0ABW3Y197</accession>
<dbReference type="PANTHER" id="PTHR43673">
    <property type="entry name" value="NAD(P)H NITROREDUCTASE YDGI-RELATED"/>
    <property type="match status" value="1"/>
</dbReference>
<keyword evidence="4" id="KW-0288">FMN</keyword>
<proteinExistence type="inferred from homology"/>
<dbReference type="CDD" id="cd02149">
    <property type="entry name" value="NfsB-like"/>
    <property type="match status" value="1"/>
</dbReference>
<evidence type="ECO:0000256" key="2">
    <source>
        <dbReference type="ARBA" id="ARBA00007118"/>
    </source>
</evidence>
<feature type="domain" description="Nitroreductase" evidence="7">
    <location>
        <begin position="8"/>
        <end position="184"/>
    </location>
</feature>
<keyword evidence="3" id="KW-0285">Flavoprotein</keyword>
<evidence type="ECO:0000313" key="8">
    <source>
        <dbReference type="EMBL" id="MFD1315612.1"/>
    </source>
</evidence>
<comment type="cofactor">
    <cofactor evidence="1">
        <name>FMN</name>
        <dbReference type="ChEBI" id="CHEBI:58210"/>
    </cofactor>
</comment>
<keyword evidence="6" id="KW-0560">Oxidoreductase</keyword>
<dbReference type="Gene3D" id="3.40.109.10">
    <property type="entry name" value="NADH Oxidase"/>
    <property type="match status" value="1"/>
</dbReference>
<evidence type="ECO:0000259" key="7">
    <source>
        <dbReference type="Pfam" id="PF00881"/>
    </source>
</evidence>
<evidence type="ECO:0000256" key="3">
    <source>
        <dbReference type="ARBA" id="ARBA00022630"/>
    </source>
</evidence>
<keyword evidence="5" id="KW-0521">NADP</keyword>
<dbReference type="PANTHER" id="PTHR43673:SF2">
    <property type="entry name" value="NITROREDUCTASE"/>
    <property type="match status" value="1"/>
</dbReference>
<dbReference type="EMBL" id="JBHTMY010000003">
    <property type="protein sequence ID" value="MFD1315612.1"/>
    <property type="molecule type" value="Genomic_DNA"/>
</dbReference>
<evidence type="ECO:0000256" key="6">
    <source>
        <dbReference type="ARBA" id="ARBA00023002"/>
    </source>
</evidence>
<sequence>MDIIDSLEWRYACKKFDEKLKLSDDQLNTLKKAFNLTATSFGLQPVKMLIITDNETKGNIFKYSYFQKQITTCSHLFVLCINTVMDDETIDSYFELEKEIRGTSEEIISKFRNQLKQIYKGKSQNEIEQSAINQAYIILGNLMTVCAVEGIDSCPMEGFIPEKVDEILGLADKNLKSILMLPVGFRAEDDFMKSLKKVRKPIENLIFEDVLIKS</sequence>
<evidence type="ECO:0000256" key="4">
    <source>
        <dbReference type="ARBA" id="ARBA00022643"/>
    </source>
</evidence>
<dbReference type="Proteomes" id="UP001597201">
    <property type="component" value="Unassembled WGS sequence"/>
</dbReference>
<dbReference type="InterPro" id="IPR000415">
    <property type="entry name" value="Nitroreductase-like"/>
</dbReference>
<dbReference type="Pfam" id="PF00881">
    <property type="entry name" value="Nitroreductase"/>
    <property type="match status" value="1"/>
</dbReference>